<gene>
    <name evidence="24" type="ORF">ECRASSUSDP1_LOCUS730</name>
</gene>
<keyword evidence="13" id="KW-0539">Nucleus</keyword>
<comment type="catalytic activity">
    <reaction evidence="20">
        <text>gamma-L-glutamyl-L-glutamyl-[protein] + H2O = L-glutamyl-[protein] + L-glutamate</text>
        <dbReference type="Rhea" id="RHEA:60152"/>
        <dbReference type="Rhea" id="RHEA-COMP:10208"/>
        <dbReference type="Rhea" id="RHEA-COMP:15517"/>
        <dbReference type="ChEBI" id="CHEBI:15377"/>
        <dbReference type="ChEBI" id="CHEBI:29973"/>
        <dbReference type="ChEBI" id="CHEBI:29985"/>
        <dbReference type="ChEBI" id="CHEBI:143622"/>
    </reaction>
    <physiologicalReaction direction="left-to-right" evidence="20">
        <dbReference type="Rhea" id="RHEA:60153"/>
    </physiologicalReaction>
</comment>
<evidence type="ECO:0000256" key="15">
    <source>
        <dbReference type="ARBA" id="ARBA00024524"/>
    </source>
</evidence>
<name>A0AAD1U3D3_EUPCR</name>
<dbReference type="AlphaFoldDB" id="A0AAD1U3D3"/>
<evidence type="ECO:0000256" key="8">
    <source>
        <dbReference type="ARBA" id="ARBA00022723"/>
    </source>
</evidence>
<feature type="active site" description="Proton donor/acceptor" evidence="21">
    <location>
        <position position="432"/>
    </location>
</feature>
<reference evidence="24" key="1">
    <citation type="submission" date="2023-07" db="EMBL/GenBank/DDBJ databases">
        <authorList>
            <consortium name="AG Swart"/>
            <person name="Singh M."/>
            <person name="Singh A."/>
            <person name="Seah K."/>
            <person name="Emmerich C."/>
        </authorList>
    </citation>
    <scope>NUCLEOTIDE SEQUENCE</scope>
    <source>
        <strain evidence="24">DP1</strain>
    </source>
</reference>
<dbReference type="Pfam" id="PF00246">
    <property type="entry name" value="Peptidase_M14"/>
    <property type="match status" value="1"/>
</dbReference>
<dbReference type="EMBL" id="CAMPGE010000686">
    <property type="protein sequence ID" value="CAI2359439.1"/>
    <property type="molecule type" value="Genomic_DNA"/>
</dbReference>
<dbReference type="PANTHER" id="PTHR12756">
    <property type="entry name" value="CYTOSOLIC CARBOXYPEPTIDASE"/>
    <property type="match status" value="1"/>
</dbReference>
<dbReference type="GO" id="GO:0006508">
    <property type="term" value="P:proteolysis"/>
    <property type="evidence" value="ECO:0007669"/>
    <property type="project" value="UniProtKB-KW"/>
</dbReference>
<comment type="catalytic activity">
    <reaction evidence="15">
        <text>C-terminal L-alpha-aminoacyl-L-glutamyl-L-glutamyl-[tubulin] + H2O = C-terminal L-alpha-aminoacyl-L-glutamyl-[tubulin] + L-glutamate</text>
        <dbReference type="Rhea" id="RHEA:63792"/>
        <dbReference type="Rhea" id="RHEA-COMP:16435"/>
        <dbReference type="Rhea" id="RHEA-COMP:16436"/>
        <dbReference type="ChEBI" id="CHEBI:15377"/>
        <dbReference type="ChEBI" id="CHEBI:29985"/>
        <dbReference type="ChEBI" id="CHEBI:149555"/>
        <dbReference type="ChEBI" id="CHEBI:149556"/>
        <dbReference type="EC" id="3.4.17.24"/>
    </reaction>
    <physiologicalReaction direction="left-to-right" evidence="15">
        <dbReference type="Rhea" id="RHEA:63793"/>
    </physiologicalReaction>
</comment>
<comment type="catalytic activity">
    <reaction evidence="16">
        <text>C-terminal L-alpha-aminoacyl-L-glutamyl-[tubulin] + H2O = C-terminal L-alpha-aminoacyl-[tubulin] + L-glutamate</text>
        <dbReference type="Rhea" id="RHEA:63796"/>
        <dbReference type="Rhea" id="RHEA-COMP:16436"/>
        <dbReference type="Rhea" id="RHEA-COMP:16437"/>
        <dbReference type="ChEBI" id="CHEBI:15377"/>
        <dbReference type="ChEBI" id="CHEBI:29985"/>
        <dbReference type="ChEBI" id="CHEBI:90782"/>
        <dbReference type="ChEBI" id="CHEBI:149556"/>
        <dbReference type="EC" id="3.4.17.24"/>
    </reaction>
    <physiologicalReaction direction="left-to-right" evidence="16">
        <dbReference type="Rhea" id="RHEA:63797"/>
    </physiologicalReaction>
</comment>
<dbReference type="PANTHER" id="PTHR12756:SF12">
    <property type="entry name" value="CYTOSOLIC CARBOXYPEPTIDASE-LIKE PROTEIN 5"/>
    <property type="match status" value="1"/>
</dbReference>
<dbReference type="SUPFAM" id="SSF53187">
    <property type="entry name" value="Zn-dependent exopeptidases"/>
    <property type="match status" value="1"/>
</dbReference>
<keyword evidence="7" id="KW-0645">Protease</keyword>
<protein>
    <recommendedName>
        <fullName evidence="14">Cytosolic carboxypeptidase-like protein 5</fullName>
        <ecNumber evidence="17">3.4.17.24</ecNumber>
    </recommendedName>
    <alternativeName>
        <fullName evidence="19">ATP/GTP-binding protein-like 5</fullName>
    </alternativeName>
    <alternativeName>
        <fullName evidence="18">Protein deglutamylase CCP5</fullName>
    </alternativeName>
</protein>
<dbReference type="Gene3D" id="2.60.40.3120">
    <property type="match status" value="1"/>
</dbReference>
<evidence type="ECO:0000256" key="6">
    <source>
        <dbReference type="ARBA" id="ARBA00022490"/>
    </source>
</evidence>
<evidence type="ECO:0000256" key="3">
    <source>
        <dbReference type="ARBA" id="ARBA00004186"/>
    </source>
</evidence>
<evidence type="ECO:0000256" key="22">
    <source>
        <dbReference type="SAM" id="MobiDB-lite"/>
    </source>
</evidence>
<dbReference type="Proteomes" id="UP001295684">
    <property type="component" value="Unassembled WGS sequence"/>
</dbReference>
<evidence type="ECO:0000256" key="1">
    <source>
        <dbReference type="ARBA" id="ARBA00001947"/>
    </source>
</evidence>
<organism evidence="24 25">
    <name type="scientific">Euplotes crassus</name>
    <dbReference type="NCBI Taxonomy" id="5936"/>
    <lineage>
        <taxon>Eukaryota</taxon>
        <taxon>Sar</taxon>
        <taxon>Alveolata</taxon>
        <taxon>Ciliophora</taxon>
        <taxon>Intramacronucleata</taxon>
        <taxon>Spirotrichea</taxon>
        <taxon>Hypotrichia</taxon>
        <taxon>Euplotida</taxon>
        <taxon>Euplotidae</taxon>
        <taxon>Moneuplotes</taxon>
    </lineage>
</organism>
<dbReference type="CDD" id="cd06236">
    <property type="entry name" value="M14_AGBL5_like"/>
    <property type="match status" value="1"/>
</dbReference>
<keyword evidence="11" id="KW-0482">Metalloprotease</keyword>
<keyword evidence="9" id="KW-0378">Hydrolase</keyword>
<keyword evidence="12" id="KW-0206">Cytoskeleton</keyword>
<evidence type="ECO:0000256" key="12">
    <source>
        <dbReference type="ARBA" id="ARBA00023212"/>
    </source>
</evidence>
<evidence type="ECO:0000256" key="19">
    <source>
        <dbReference type="ARBA" id="ARBA00032928"/>
    </source>
</evidence>
<feature type="region of interest" description="Disordered" evidence="22">
    <location>
        <begin position="547"/>
        <end position="568"/>
    </location>
</feature>
<evidence type="ECO:0000313" key="24">
    <source>
        <dbReference type="EMBL" id="CAI2359439.1"/>
    </source>
</evidence>
<comment type="cofactor">
    <cofactor evidence="1">
        <name>Zn(2+)</name>
        <dbReference type="ChEBI" id="CHEBI:29105"/>
    </cofactor>
</comment>
<comment type="caution">
    <text evidence="24">The sequence shown here is derived from an EMBL/GenBank/DDBJ whole genome shotgun (WGS) entry which is preliminary data.</text>
</comment>
<evidence type="ECO:0000259" key="23">
    <source>
        <dbReference type="PROSITE" id="PS52035"/>
    </source>
</evidence>
<dbReference type="GO" id="GO:0005819">
    <property type="term" value="C:spindle"/>
    <property type="evidence" value="ECO:0007669"/>
    <property type="project" value="UniProtKB-SubCell"/>
</dbReference>
<evidence type="ECO:0000256" key="4">
    <source>
        <dbReference type="ARBA" id="ARBA00004214"/>
    </source>
</evidence>
<comment type="subcellular location">
    <subcellularLocation>
        <location evidence="3">Cytoplasm</location>
        <location evidence="3">Cytoskeleton</location>
        <location evidence="3">Spindle</location>
    </subcellularLocation>
    <subcellularLocation>
        <location evidence="4">Midbody</location>
    </subcellularLocation>
    <subcellularLocation>
        <location evidence="2">Nucleus</location>
    </subcellularLocation>
</comment>
<evidence type="ECO:0000256" key="18">
    <source>
        <dbReference type="ARBA" id="ARBA00032753"/>
    </source>
</evidence>
<evidence type="ECO:0000256" key="7">
    <source>
        <dbReference type="ARBA" id="ARBA00022670"/>
    </source>
</evidence>
<dbReference type="GO" id="GO:0005634">
    <property type="term" value="C:nucleus"/>
    <property type="evidence" value="ECO:0007669"/>
    <property type="project" value="UniProtKB-SubCell"/>
</dbReference>
<evidence type="ECO:0000256" key="14">
    <source>
        <dbReference type="ARBA" id="ARBA00024141"/>
    </source>
</evidence>
<dbReference type="GO" id="GO:0030496">
    <property type="term" value="C:midbody"/>
    <property type="evidence" value="ECO:0007669"/>
    <property type="project" value="UniProtKB-SubCell"/>
</dbReference>
<dbReference type="InterPro" id="IPR050821">
    <property type="entry name" value="Cytosolic_carboxypeptidase"/>
</dbReference>
<evidence type="ECO:0000256" key="16">
    <source>
        <dbReference type="ARBA" id="ARBA00024627"/>
    </source>
</evidence>
<proteinExistence type="inferred from homology"/>
<evidence type="ECO:0000256" key="17">
    <source>
        <dbReference type="ARBA" id="ARBA00026108"/>
    </source>
</evidence>
<evidence type="ECO:0000256" key="13">
    <source>
        <dbReference type="ARBA" id="ARBA00023242"/>
    </source>
</evidence>
<evidence type="ECO:0000313" key="25">
    <source>
        <dbReference type="Proteomes" id="UP001295684"/>
    </source>
</evidence>
<evidence type="ECO:0000256" key="10">
    <source>
        <dbReference type="ARBA" id="ARBA00022833"/>
    </source>
</evidence>
<evidence type="ECO:0000256" key="20">
    <source>
        <dbReference type="ARBA" id="ARBA00047714"/>
    </source>
</evidence>
<dbReference type="Pfam" id="PF18027">
    <property type="entry name" value="Pepdidase_M14_N"/>
    <property type="match status" value="1"/>
</dbReference>
<keyword evidence="10" id="KW-0862">Zinc</keyword>
<dbReference type="InterPro" id="IPR034286">
    <property type="entry name" value="M14_AGBL5-like"/>
</dbReference>
<dbReference type="PROSITE" id="PS52035">
    <property type="entry name" value="PEPTIDASE_M14"/>
    <property type="match status" value="1"/>
</dbReference>
<dbReference type="GO" id="GO:0008270">
    <property type="term" value="F:zinc ion binding"/>
    <property type="evidence" value="ECO:0007669"/>
    <property type="project" value="InterPro"/>
</dbReference>
<comment type="similarity">
    <text evidence="5 21">Belongs to the peptidase M14 family.</text>
</comment>
<accession>A0AAD1U3D3</accession>
<dbReference type="Gene3D" id="3.40.630.10">
    <property type="entry name" value="Zn peptidases"/>
    <property type="match status" value="1"/>
</dbReference>
<keyword evidence="25" id="KW-1185">Reference proteome</keyword>
<evidence type="ECO:0000256" key="21">
    <source>
        <dbReference type="PROSITE-ProRule" id="PRU01379"/>
    </source>
</evidence>
<evidence type="ECO:0000256" key="11">
    <source>
        <dbReference type="ARBA" id="ARBA00023049"/>
    </source>
</evidence>
<dbReference type="InterPro" id="IPR000834">
    <property type="entry name" value="Peptidase_M14"/>
</dbReference>
<dbReference type="InterPro" id="IPR040626">
    <property type="entry name" value="Pepdidase_M14_N"/>
</dbReference>
<evidence type="ECO:0000256" key="2">
    <source>
        <dbReference type="ARBA" id="ARBA00004123"/>
    </source>
</evidence>
<dbReference type="EC" id="3.4.17.24" evidence="17"/>
<dbReference type="GO" id="GO:0004181">
    <property type="term" value="F:metallocarboxypeptidase activity"/>
    <property type="evidence" value="ECO:0007669"/>
    <property type="project" value="InterPro"/>
</dbReference>
<sequence length="715" mass="82566">MNKRRLTPSLFKRKIRKLHDACESQNSYEFGSVKISSKFDTGNIIDVKQVSERNFIMTTVSDGEPFKKTNSKAWYHFSITGFETGKPYFTFRSNLTSVYKNAPWARIIQQWAQTCIKIVPEDEKWKFIPEDIRFDRNDTVSLIQFRYQFDCSSTSVVHFCYSFPFGYEDVCKQMGELQERLKDHESIYFLRELAGYSLERRKIELITITDHSQKTEEREPFIRRLFPSCKNRKTCKRGFIFSKPTIFFSSRVHPGEVAASFVLNGILEILTDPDNEYGKLLRKNFVFKIIPLLNPDGVYRGYYRQDTMGNNLNRFYKDPKYEEQPSIYFAKQIINQLNKTSKLVLYIDLHAHASRKGCFMFGNSLNIIHQQVENMALPKVISLNSIDFDFSQCSFAEANMKVKDKSTGLTRDGCGRVAIWNDTGIPNSYTLECHYTIGLKNNTLTDIVDVKTGEVVQKAEDDKEQTDPNLVMAGTKENPYTVESFMQIGKAVCVGILDYYELNTSSRIPSSEFGSMKNIRLEMRKLIEERKRIAQINEKNAYNRLYYGGNNKRKDSSSRKADALPPLSGIPNQKCDEISFRNNFNSYPEMKNKTTLSSKVLLNDILITPDVNIPVRNAFRGSSSVMKKRKRNKKLNINPPKIPELKSPVITPTHSDIEEIMKQYQDLPKAVKLKLKRKTSKSLIKKSTVKAALGKKMFYTKAVLRKKSSKPKHKI</sequence>
<feature type="domain" description="Peptidase M14" evidence="23">
    <location>
        <begin position="163"/>
        <end position="500"/>
    </location>
</feature>
<evidence type="ECO:0000256" key="5">
    <source>
        <dbReference type="ARBA" id="ARBA00005988"/>
    </source>
</evidence>
<feature type="compositionally biased region" description="Basic and acidic residues" evidence="22">
    <location>
        <begin position="552"/>
        <end position="562"/>
    </location>
</feature>
<keyword evidence="6" id="KW-0963">Cytoplasm</keyword>
<keyword evidence="8" id="KW-0479">Metal-binding</keyword>
<evidence type="ECO:0000256" key="9">
    <source>
        <dbReference type="ARBA" id="ARBA00022801"/>
    </source>
</evidence>